<reference evidence="1 2" key="1">
    <citation type="submission" date="2023-07" db="EMBL/GenBank/DDBJ databases">
        <title>Sorghum-associated microbial communities from plants grown in Nebraska, USA.</title>
        <authorList>
            <person name="Schachtman D."/>
        </authorList>
    </citation>
    <scope>NUCLEOTIDE SEQUENCE [LARGE SCALE GENOMIC DNA]</scope>
    <source>
        <strain evidence="1 2">DS1001</strain>
    </source>
</reference>
<accession>A0AAJ1ST69</accession>
<dbReference type="EMBL" id="JAUSTB010000008">
    <property type="protein sequence ID" value="MDQ0146827.1"/>
    <property type="molecule type" value="Genomic_DNA"/>
</dbReference>
<dbReference type="Proteomes" id="UP001239267">
    <property type="component" value="Unassembled WGS sequence"/>
</dbReference>
<proteinExistence type="predicted"/>
<dbReference type="AlphaFoldDB" id="A0AAJ1ST69"/>
<comment type="caution">
    <text evidence="1">The sequence shown here is derived from an EMBL/GenBank/DDBJ whole genome shotgun (WGS) entry which is preliminary data.</text>
</comment>
<evidence type="ECO:0000313" key="1">
    <source>
        <dbReference type="EMBL" id="MDQ0146827.1"/>
    </source>
</evidence>
<organism evidence="1 2">
    <name type="scientific">Pseudarthrobacter niigatensis</name>
    <dbReference type="NCBI Taxonomy" id="369935"/>
    <lineage>
        <taxon>Bacteria</taxon>
        <taxon>Bacillati</taxon>
        <taxon>Actinomycetota</taxon>
        <taxon>Actinomycetes</taxon>
        <taxon>Micrococcales</taxon>
        <taxon>Micrococcaceae</taxon>
        <taxon>Pseudarthrobacter</taxon>
    </lineage>
</organism>
<name>A0AAJ1ST69_9MICC</name>
<gene>
    <name evidence="1" type="ORF">J2T23_002729</name>
</gene>
<protein>
    <submittedName>
        <fullName evidence="1">Uncharacterized protein</fullName>
    </submittedName>
</protein>
<sequence>MSAHILTFRPARLPQAEAARRRAMLLHPSNFISESAPAGGSGKEAEELAVRFDSLYQEFLDQGLPANQARTEVARTAARDIWDAFASRLRGHRAAGQQLDANVLAVALASIQCMNIALPRRPEDLDLAVRAVRTARRRLQHNAGLLDRLHPHQNPAFHDAVATLQALEVFLAPQKKAA</sequence>
<dbReference type="RefSeq" id="WP_307360698.1">
    <property type="nucleotide sequence ID" value="NZ_JAUSTB010000008.1"/>
</dbReference>
<evidence type="ECO:0000313" key="2">
    <source>
        <dbReference type="Proteomes" id="UP001239267"/>
    </source>
</evidence>
<keyword evidence="2" id="KW-1185">Reference proteome</keyword>